<protein>
    <submittedName>
        <fullName evidence="1">Toxin-antitoxin system, toxin component, RelE family</fullName>
    </submittedName>
</protein>
<dbReference type="eggNOG" id="COG4679">
    <property type="taxonomic scope" value="Bacteria"/>
</dbReference>
<dbReference type="Proteomes" id="UP000010119">
    <property type="component" value="Unassembled WGS sequence"/>
</dbReference>
<sequence length="132" mass="15671">MLSKIHQKVKTTYMDNKVNFDYVTRADGSSYFEEFLASIPVKDQAKLLATIQNVQRLGLYTAERMEWIKKLDKNVYEIRSKVSSNIQRAIYFQDEGTCYLITHGFTKKENKTPAREIMKAKRIRREYYLSRK</sequence>
<gene>
    <name evidence="1" type="ORF">HMPREF0556_11432</name>
</gene>
<accession>D7UWH8</accession>
<proteinExistence type="predicted"/>
<dbReference type="Pfam" id="PF05973">
    <property type="entry name" value="Gp49"/>
    <property type="match status" value="1"/>
</dbReference>
<dbReference type="AlphaFoldDB" id="D7UWH8"/>
<organism evidence="1 2">
    <name type="scientific">Listeria grayi DSM 20601</name>
    <dbReference type="NCBI Taxonomy" id="525367"/>
    <lineage>
        <taxon>Bacteria</taxon>
        <taxon>Bacillati</taxon>
        <taxon>Bacillota</taxon>
        <taxon>Bacilli</taxon>
        <taxon>Bacillales</taxon>
        <taxon>Listeriaceae</taxon>
        <taxon>Listeria</taxon>
    </lineage>
</organism>
<evidence type="ECO:0000313" key="1">
    <source>
        <dbReference type="EMBL" id="EFI84879.1"/>
    </source>
</evidence>
<dbReference type="EMBL" id="ACCR02000003">
    <property type="protein sequence ID" value="EFI84879.1"/>
    <property type="molecule type" value="Genomic_DNA"/>
</dbReference>
<dbReference type="STRING" id="525367.HMPREF0556_11432"/>
<dbReference type="HOGENOM" id="CLU_122734_4_0_9"/>
<evidence type="ECO:0000313" key="2">
    <source>
        <dbReference type="Proteomes" id="UP000010119"/>
    </source>
</evidence>
<name>D7UWH8_LISGR</name>
<dbReference type="InterPro" id="IPR009241">
    <property type="entry name" value="HigB-like"/>
</dbReference>
<keyword evidence="2" id="KW-1185">Reference proteome</keyword>
<comment type="caution">
    <text evidence="1">The sequence shown here is derived from an EMBL/GenBank/DDBJ whole genome shotgun (WGS) entry which is preliminary data.</text>
</comment>
<reference evidence="1" key="1">
    <citation type="submission" date="2010-06" db="EMBL/GenBank/DDBJ databases">
        <authorList>
            <person name="Muzny D."/>
            <person name="Qin X."/>
            <person name="Buhay C."/>
            <person name="Dugan-Rocha S."/>
            <person name="Ding Y."/>
            <person name="Chen G."/>
            <person name="Hawes A."/>
            <person name="Holder M."/>
            <person name="Jhangiani S."/>
            <person name="Johnson A."/>
            <person name="Khan Z."/>
            <person name="Li Z."/>
            <person name="Liu W."/>
            <person name="Liu X."/>
            <person name="Perez L."/>
            <person name="Shen H."/>
            <person name="Wang Q."/>
            <person name="Watt J."/>
            <person name="Xi L."/>
            <person name="Xin Y."/>
            <person name="Zhou J."/>
            <person name="Deng J."/>
            <person name="Jiang H."/>
            <person name="Liu Y."/>
            <person name="Qu J."/>
            <person name="Song X.-Z."/>
            <person name="Zhang L."/>
            <person name="Villasana D."/>
            <person name="Johnson A."/>
            <person name="Liu J."/>
            <person name="Liyanage D."/>
            <person name="Lorensuhewa L."/>
            <person name="Robinson T."/>
            <person name="Song A."/>
            <person name="Song B.-B."/>
            <person name="Dinh H."/>
            <person name="Thornton R."/>
            <person name="Coyle M."/>
            <person name="Francisco L."/>
            <person name="Jackson L."/>
            <person name="Javaid M."/>
            <person name="Korchina V."/>
            <person name="Kovar C."/>
            <person name="Mata R."/>
            <person name="Mathew T."/>
            <person name="Ngo R."/>
            <person name="Nguyen L."/>
            <person name="Nguyen N."/>
            <person name="Okwuonu G."/>
            <person name="Ongeri F."/>
            <person name="Pham C."/>
            <person name="Simmons D."/>
            <person name="Wilczek-Boney K."/>
            <person name="Hale W."/>
            <person name="Jakkamsetti A."/>
            <person name="Pham P."/>
            <person name="Ruth R."/>
            <person name="San Lucas F."/>
            <person name="Warren J."/>
            <person name="Zhang J."/>
            <person name="Zhao Z."/>
            <person name="Zhou C."/>
            <person name="Zhu D."/>
            <person name="Lee S."/>
            <person name="Bess C."/>
            <person name="Blankenburg K."/>
            <person name="Forbes L."/>
            <person name="Fu Q."/>
            <person name="Gubbala S."/>
            <person name="Hirani K."/>
            <person name="Jayaseelan J.C."/>
            <person name="Lara F."/>
            <person name="Munidasa M."/>
            <person name="Palculict T."/>
            <person name="Patil S."/>
            <person name="Pu L.-L."/>
            <person name="Saada N."/>
            <person name="Tang L."/>
            <person name="Weissenberger G."/>
            <person name="Zhu Y."/>
            <person name="Hemphill L."/>
            <person name="Shang Y."/>
            <person name="Youmans B."/>
            <person name="Ayvaz T."/>
            <person name="Ross M."/>
            <person name="Santibanez J."/>
            <person name="Aqrawi P."/>
            <person name="Gross S."/>
            <person name="Joshi V."/>
            <person name="Fowler G."/>
            <person name="Nazareth L."/>
            <person name="Reid J."/>
            <person name="Worley K."/>
            <person name="Petrosino J."/>
            <person name="Highlander S."/>
            <person name="Gibbs R."/>
        </authorList>
    </citation>
    <scope>NUCLEOTIDE SEQUENCE [LARGE SCALE GENOMIC DNA]</scope>
    <source>
        <strain evidence="1">DSM 20601</strain>
    </source>
</reference>